<evidence type="ECO:0000313" key="2">
    <source>
        <dbReference type="EMBL" id="BAS01600.1"/>
    </source>
</evidence>
<keyword evidence="1" id="KW-0812">Transmembrane</keyword>
<keyword evidence="1" id="KW-0472">Membrane</keyword>
<organism evidence="2">
    <name type="scientific">Lotharella vacuolata</name>
    <dbReference type="NCBI Taxonomy" id="74820"/>
    <lineage>
        <taxon>Eukaryota</taxon>
        <taxon>Sar</taxon>
        <taxon>Rhizaria</taxon>
        <taxon>Cercozoa</taxon>
        <taxon>Chlorarachniophyceae</taxon>
        <taxon>Lotharella</taxon>
    </lineage>
</organism>
<keyword evidence="1" id="KW-1133">Transmembrane helix</keyword>
<evidence type="ECO:0000256" key="1">
    <source>
        <dbReference type="SAM" id="Phobius"/>
    </source>
</evidence>
<proteinExistence type="predicted"/>
<protein>
    <submittedName>
        <fullName evidence="2">Uncharacterized protein</fullName>
    </submittedName>
</protein>
<dbReference type="AlphaFoldDB" id="A0A0H5BK71"/>
<geneLocation type="nucleomorph" evidence="2"/>
<keyword evidence="2" id="KW-0542">Nucleomorph</keyword>
<name>A0A0H5BK71_9EUKA</name>
<feature type="transmembrane region" description="Helical" evidence="1">
    <location>
        <begin position="72"/>
        <end position="97"/>
    </location>
</feature>
<reference evidence="2" key="1">
    <citation type="journal article" date="2015" name="Genome Biol. Evol.">
        <title>Nucleomorph Genome Sequences of Two Chlorarachniophytes, Amorphochlora amoebiformis and Lotharella vacuolata.</title>
        <authorList>
            <person name="Suzuki S."/>
            <person name="Shirato S."/>
            <person name="Hirakawa Y."/>
            <person name="Ishida K."/>
        </authorList>
    </citation>
    <scope>NUCLEOTIDE SEQUENCE</scope>
    <source>
        <strain evidence="2">CCMP240</strain>
    </source>
</reference>
<dbReference type="EMBL" id="AB996600">
    <property type="protein sequence ID" value="BAS01600.1"/>
    <property type="molecule type" value="Genomic_DNA"/>
</dbReference>
<accession>A0A0H5BK71</accession>
<sequence length="264" mass="30388">MFYVQCVKNHGNCEKNAKSIKYKTKITGTFFSKYPFYLSNNKKDILNTNIFKKSTHEPQKSDNLTRGTSDCILLYINGIANGAISMVPFTGIVFLVLQKRIENNIAIKIFVLCVSWMTRMKYDIILDFMANPGTENNLIKILMHVCYTVIQNISLIKKACRVIPVPVNNTVREVVFLICWSFFCGRQLLKVLSNSKNAHADSEHVIKNILFMKKNLTQKIGACAFFLHMFTTQAVKMDTTKNHVKYLISFMKYKIFPDDTSFSR</sequence>